<reference evidence="3" key="1">
    <citation type="journal article" date="2019" name="Int. J. Syst. Evol. Microbiol.">
        <title>The Global Catalogue of Microorganisms (GCM) 10K type strain sequencing project: providing services to taxonomists for standard genome sequencing and annotation.</title>
        <authorList>
            <consortium name="The Broad Institute Genomics Platform"/>
            <consortium name="The Broad Institute Genome Sequencing Center for Infectious Disease"/>
            <person name="Wu L."/>
            <person name="Ma J."/>
        </authorList>
    </citation>
    <scope>NUCLEOTIDE SEQUENCE [LARGE SCALE GENOMIC DNA]</scope>
    <source>
        <strain evidence="3">JCM 15115</strain>
    </source>
</reference>
<dbReference type="PANTHER" id="PTHR13538">
    <property type="entry name" value="N-ACETYLTRANSFERASE 6"/>
    <property type="match status" value="1"/>
</dbReference>
<accession>A0ABP3QFP1</accession>
<evidence type="ECO:0000259" key="1">
    <source>
        <dbReference type="PROSITE" id="PS51186"/>
    </source>
</evidence>
<protein>
    <submittedName>
        <fullName evidence="2">GNAT family N-acetyltransferase</fullName>
    </submittedName>
</protein>
<dbReference type="CDD" id="cd04301">
    <property type="entry name" value="NAT_SF"/>
    <property type="match status" value="1"/>
</dbReference>
<dbReference type="Gene3D" id="3.40.630.30">
    <property type="match status" value="1"/>
</dbReference>
<dbReference type="SUPFAM" id="SSF55729">
    <property type="entry name" value="Acyl-CoA N-acyltransferases (Nat)"/>
    <property type="match status" value="1"/>
</dbReference>
<gene>
    <name evidence="2" type="ORF">GCM10008943_00210</name>
</gene>
<feature type="domain" description="N-acetyltransferase" evidence="1">
    <location>
        <begin position="1"/>
        <end position="152"/>
    </location>
</feature>
<dbReference type="RefSeq" id="WP_343799859.1">
    <property type="nucleotide sequence ID" value="NZ_BAAADE010000001.1"/>
</dbReference>
<evidence type="ECO:0000313" key="2">
    <source>
        <dbReference type="EMBL" id="GAA0589138.1"/>
    </source>
</evidence>
<dbReference type="EMBL" id="BAAADE010000001">
    <property type="protein sequence ID" value="GAA0589138.1"/>
    <property type="molecule type" value="Genomic_DNA"/>
</dbReference>
<keyword evidence="3" id="KW-1185">Reference proteome</keyword>
<dbReference type="InterPro" id="IPR039840">
    <property type="entry name" value="NAA80"/>
</dbReference>
<name>A0ABP3QFP1_9HYPH</name>
<evidence type="ECO:0000313" key="3">
    <source>
        <dbReference type="Proteomes" id="UP001424441"/>
    </source>
</evidence>
<dbReference type="PROSITE" id="PS51186">
    <property type="entry name" value="GNAT"/>
    <property type="match status" value="1"/>
</dbReference>
<proteinExistence type="predicted"/>
<dbReference type="Proteomes" id="UP001424441">
    <property type="component" value="Unassembled WGS sequence"/>
</dbReference>
<comment type="caution">
    <text evidence="2">The sequence shown here is derived from an EMBL/GenBank/DDBJ whole genome shotgun (WGS) entry which is preliminary data.</text>
</comment>
<organism evidence="2 3">
    <name type="scientific">Paenochrobactrum glaciei</name>
    <dbReference type="NCBI Taxonomy" id="486407"/>
    <lineage>
        <taxon>Bacteria</taxon>
        <taxon>Pseudomonadati</taxon>
        <taxon>Pseudomonadota</taxon>
        <taxon>Alphaproteobacteria</taxon>
        <taxon>Hyphomicrobiales</taxon>
        <taxon>Brucellaceae</taxon>
        <taxon>Paenochrobactrum</taxon>
    </lineage>
</organism>
<sequence>MSFSIVTTKERPDLAQTTGTWRWNAFFSDTDVSLAQVIEIDTDCAAQQDMMPTVWVLLDGETPVGMITLCLDDLEDRPELNPWLAGLYVDPAYRGRGLALQLIAHLETIAKNAGVERLSLYTDGSVGLYSKAGWNITETFDDNGVLYSIMQKQLAPA</sequence>
<dbReference type="InterPro" id="IPR016181">
    <property type="entry name" value="Acyl_CoA_acyltransferase"/>
</dbReference>
<dbReference type="InterPro" id="IPR000182">
    <property type="entry name" value="GNAT_dom"/>
</dbReference>
<dbReference type="PANTHER" id="PTHR13538:SF4">
    <property type="entry name" value="N-ALPHA-ACETYLTRANSFERASE 80"/>
    <property type="match status" value="1"/>
</dbReference>
<dbReference type="Pfam" id="PF00583">
    <property type="entry name" value="Acetyltransf_1"/>
    <property type="match status" value="1"/>
</dbReference>